<dbReference type="Proteomes" id="UP000012042">
    <property type="component" value="Chromosome"/>
</dbReference>
<dbReference type="HOGENOM" id="CLU_965723_0_0_9"/>
<reference evidence="1 2" key="1">
    <citation type="journal article" date="2013" name="PLoS ONE">
        <title>Genomic Analysis by Deep Sequencing of the Probiotic Lactobacillus brevis KB290 Harboring Nine Plasmids Reveals Genomic Stability.</title>
        <authorList>
            <person name="Fukao M."/>
            <person name="Oshima K."/>
            <person name="Morita H."/>
            <person name="Toh H."/>
            <person name="Suda W."/>
            <person name="Kim S.W."/>
            <person name="Suzuki S."/>
            <person name="Yakabe T."/>
            <person name="Hattori M."/>
            <person name="Yajima N."/>
        </authorList>
    </citation>
    <scope>NUCLEOTIDE SEQUENCE [LARGE SCALE GENOMIC DNA]</scope>
    <source>
        <strain evidence="1 2">KB290</strain>
    </source>
</reference>
<dbReference type="KEGG" id="lbk:LVISKB_2132"/>
<sequence length="288" mass="31225">MQRRRGCELSKYNDTVLTTEGTRLATLAANGKTHYVITRAVATGDDLSDLTDEQLAALTKLPNEVQEGSIVEQVDDPSGSDGVIGTRVQFMNQGLNKSYSMNALGVYAKEDGHDQEVLFSVMTAESQHAQYMPDFADKVVLRFGITIFVIVGDKANVTVKLDPDGLATIKFVEDAIARIPKPDMTEYYSKKESDDLLSKKVADNGDDSMNLNGKRIMPANDANVVHRNPDTGSVSEPVDFTNLTVNGGKSVATSDDLNDYYHANASDDAALAAAKSATVPGIFWYEEA</sequence>
<evidence type="ECO:0000313" key="1">
    <source>
        <dbReference type="EMBL" id="BAN07767.1"/>
    </source>
</evidence>
<name>M5AHE5_LEVBR</name>
<protein>
    <submittedName>
        <fullName evidence="1">Phage Related protein</fullName>
    </submittedName>
</protein>
<dbReference type="EMBL" id="AP012167">
    <property type="protein sequence ID" value="BAN07767.1"/>
    <property type="molecule type" value="Genomic_DNA"/>
</dbReference>
<proteinExistence type="predicted"/>
<dbReference type="AlphaFoldDB" id="M5AHE5"/>
<organism evidence="1 2">
    <name type="scientific">Levilactobacillus brevis KB290</name>
    <dbReference type="NCBI Taxonomy" id="1001583"/>
    <lineage>
        <taxon>Bacteria</taxon>
        <taxon>Bacillati</taxon>
        <taxon>Bacillota</taxon>
        <taxon>Bacilli</taxon>
        <taxon>Lactobacillales</taxon>
        <taxon>Lactobacillaceae</taxon>
        <taxon>Levilactobacillus</taxon>
    </lineage>
</organism>
<dbReference type="PATRIC" id="fig|1001583.3.peg.2114"/>
<accession>M5AHE5</accession>
<gene>
    <name evidence="1" type="ORF">LVISKB_2132</name>
</gene>
<evidence type="ECO:0000313" key="2">
    <source>
        <dbReference type="Proteomes" id="UP000012042"/>
    </source>
</evidence>